<dbReference type="AlphaFoldDB" id="A0A5N7MW16"/>
<organism evidence="2 3">
    <name type="scientific">Microvirga tunisiensis</name>
    <dbReference type="NCBI Taxonomy" id="2108360"/>
    <lineage>
        <taxon>Bacteria</taxon>
        <taxon>Pseudomonadati</taxon>
        <taxon>Pseudomonadota</taxon>
        <taxon>Alphaproteobacteria</taxon>
        <taxon>Hyphomicrobiales</taxon>
        <taxon>Methylobacteriaceae</taxon>
        <taxon>Microvirga</taxon>
    </lineage>
</organism>
<protein>
    <submittedName>
        <fullName evidence="2">C4-dicarboxylate transporter DctA</fullName>
    </submittedName>
</protein>
<proteinExistence type="predicted"/>
<reference evidence="2 3" key="1">
    <citation type="journal article" date="2019" name="Syst. Appl. Microbiol.">
        <title>Microvirga tunisiensis sp. nov., a root nodule symbiotic bacterium isolated from Lupinus micranthus and L. luteus grown in Northern Tunisia.</title>
        <authorList>
            <person name="Msaddak A."/>
            <person name="Rejili M."/>
            <person name="Duran D."/>
            <person name="Mars M."/>
            <person name="Palacios J.M."/>
            <person name="Ruiz-Argueso T."/>
            <person name="Rey L."/>
            <person name="Imperial J."/>
        </authorList>
    </citation>
    <scope>NUCLEOTIDE SEQUENCE [LARGE SCALE GENOMIC DNA]</scope>
    <source>
        <strain evidence="2 3">Lmie10</strain>
    </source>
</reference>
<dbReference type="Proteomes" id="UP000403266">
    <property type="component" value="Unassembled WGS sequence"/>
</dbReference>
<evidence type="ECO:0000256" key="1">
    <source>
        <dbReference type="SAM" id="MobiDB-lite"/>
    </source>
</evidence>
<name>A0A5N7MW16_9HYPH</name>
<sequence>ASLVVARWEGELDQAQLKAALRGRPLAETVTAQPPIAHPPRKITHRNLS</sequence>
<gene>
    <name evidence="2" type="ORF">FS320_39415</name>
</gene>
<keyword evidence="3" id="KW-1185">Reference proteome</keyword>
<feature type="region of interest" description="Disordered" evidence="1">
    <location>
        <begin position="29"/>
        <end position="49"/>
    </location>
</feature>
<dbReference type="EMBL" id="VOSK01000467">
    <property type="protein sequence ID" value="MPR30860.1"/>
    <property type="molecule type" value="Genomic_DNA"/>
</dbReference>
<evidence type="ECO:0000313" key="3">
    <source>
        <dbReference type="Proteomes" id="UP000403266"/>
    </source>
</evidence>
<accession>A0A5N7MW16</accession>
<feature type="compositionally biased region" description="Basic residues" evidence="1">
    <location>
        <begin position="39"/>
        <end position="49"/>
    </location>
</feature>
<feature type="non-terminal residue" evidence="2">
    <location>
        <position position="1"/>
    </location>
</feature>
<evidence type="ECO:0000313" key="2">
    <source>
        <dbReference type="EMBL" id="MPR30860.1"/>
    </source>
</evidence>
<comment type="caution">
    <text evidence="2">The sequence shown here is derived from an EMBL/GenBank/DDBJ whole genome shotgun (WGS) entry which is preliminary data.</text>
</comment>